<gene>
    <name evidence="1" type="ORF">GCM10010411_75030</name>
</gene>
<reference evidence="1 2" key="1">
    <citation type="journal article" date="2019" name="Int. J. Syst. Evol. Microbiol.">
        <title>The Global Catalogue of Microorganisms (GCM) 10K type strain sequencing project: providing services to taxonomists for standard genome sequencing and annotation.</title>
        <authorList>
            <consortium name="The Broad Institute Genomics Platform"/>
            <consortium name="The Broad Institute Genome Sequencing Center for Infectious Disease"/>
            <person name="Wu L."/>
            <person name="Ma J."/>
        </authorList>
    </citation>
    <scope>NUCLEOTIDE SEQUENCE [LARGE SCALE GENOMIC DNA]</scope>
    <source>
        <strain evidence="1 2">JCM 6833</strain>
    </source>
</reference>
<evidence type="ECO:0000313" key="2">
    <source>
        <dbReference type="Proteomes" id="UP001501509"/>
    </source>
</evidence>
<keyword evidence="2" id="KW-1185">Reference proteome</keyword>
<comment type="caution">
    <text evidence="1">The sequence shown here is derived from an EMBL/GenBank/DDBJ whole genome shotgun (WGS) entry which is preliminary data.</text>
</comment>
<accession>A0ABN3QHY5</accession>
<sequence length="78" mass="8959">MVVTFYIKDGTSQGDAQCETFYRTDRGSWVIQGKRRGDKVGAQLIGLAADETFCEMSDPTMDRFVRHYVRERYGVDLN</sequence>
<protein>
    <submittedName>
        <fullName evidence="1">Uncharacterized protein</fullName>
    </submittedName>
</protein>
<name>A0ABN3QHY5_9ACTN</name>
<organism evidence="1 2">
    <name type="scientific">Actinomadura fulvescens</name>
    <dbReference type="NCBI Taxonomy" id="46160"/>
    <lineage>
        <taxon>Bacteria</taxon>
        <taxon>Bacillati</taxon>
        <taxon>Actinomycetota</taxon>
        <taxon>Actinomycetes</taxon>
        <taxon>Streptosporangiales</taxon>
        <taxon>Thermomonosporaceae</taxon>
        <taxon>Actinomadura</taxon>
    </lineage>
</organism>
<dbReference type="Proteomes" id="UP001501509">
    <property type="component" value="Unassembled WGS sequence"/>
</dbReference>
<dbReference type="EMBL" id="BAAATD010000013">
    <property type="protein sequence ID" value="GAA2626978.1"/>
    <property type="molecule type" value="Genomic_DNA"/>
</dbReference>
<proteinExistence type="predicted"/>
<evidence type="ECO:0000313" key="1">
    <source>
        <dbReference type="EMBL" id="GAA2626978.1"/>
    </source>
</evidence>